<name>A0A6P8RJS1_GEOSA</name>
<dbReference type="RefSeq" id="XP_033804026.1">
    <property type="nucleotide sequence ID" value="XM_033948135.1"/>
</dbReference>
<dbReference type="Proteomes" id="UP000515159">
    <property type="component" value="Chromosome 1"/>
</dbReference>
<feature type="compositionally biased region" description="Polar residues" evidence="1">
    <location>
        <begin position="47"/>
        <end position="72"/>
    </location>
</feature>
<sequence length="100" mass="11867">MLHSSHGRTGLQGWSETEKVLTRPNSSRRNSYRHQQNTHRKRKQTRKQSSIGQSQYIIHSSPRESTTTTNQRLVYRERTNRKSIWHYSRKCSATRLESVV</sequence>
<dbReference type="AlphaFoldDB" id="A0A6P8RJS1"/>
<protein>
    <submittedName>
        <fullName evidence="3">Small integral membrane protein 20 isoform X3</fullName>
    </submittedName>
</protein>
<feature type="compositionally biased region" description="Basic residues" evidence="1">
    <location>
        <begin position="30"/>
        <end position="46"/>
    </location>
</feature>
<gene>
    <name evidence="3" type="primary">SMIM20</name>
</gene>
<evidence type="ECO:0000313" key="3">
    <source>
        <dbReference type="RefSeq" id="XP_033804026.1"/>
    </source>
</evidence>
<proteinExistence type="predicted"/>
<dbReference type="GeneID" id="117362173"/>
<evidence type="ECO:0000256" key="1">
    <source>
        <dbReference type="SAM" id="MobiDB-lite"/>
    </source>
</evidence>
<accession>A0A6P8RJS1</accession>
<evidence type="ECO:0000313" key="2">
    <source>
        <dbReference type="Proteomes" id="UP000515159"/>
    </source>
</evidence>
<organism evidence="2 3">
    <name type="scientific">Geotrypetes seraphini</name>
    <name type="common">Gaboon caecilian</name>
    <name type="synonym">Caecilia seraphini</name>
    <dbReference type="NCBI Taxonomy" id="260995"/>
    <lineage>
        <taxon>Eukaryota</taxon>
        <taxon>Metazoa</taxon>
        <taxon>Chordata</taxon>
        <taxon>Craniata</taxon>
        <taxon>Vertebrata</taxon>
        <taxon>Euteleostomi</taxon>
        <taxon>Amphibia</taxon>
        <taxon>Gymnophiona</taxon>
        <taxon>Geotrypetes</taxon>
    </lineage>
</organism>
<keyword evidence="2" id="KW-1185">Reference proteome</keyword>
<feature type="region of interest" description="Disordered" evidence="1">
    <location>
        <begin position="1"/>
        <end position="72"/>
    </location>
</feature>
<dbReference type="CTD" id="389203"/>
<reference evidence="3" key="1">
    <citation type="submission" date="2025-08" db="UniProtKB">
        <authorList>
            <consortium name="RefSeq"/>
        </authorList>
    </citation>
    <scope>IDENTIFICATION</scope>
</reference>